<comment type="pathway">
    <text evidence="2">Secondary metabolite biosynthesis.</text>
</comment>
<evidence type="ECO:0000256" key="7">
    <source>
        <dbReference type="ARBA" id="ARBA00023004"/>
    </source>
</evidence>
<evidence type="ECO:0000256" key="9">
    <source>
        <dbReference type="PIRSR" id="PIRSR602401-1"/>
    </source>
</evidence>
<evidence type="ECO:0000256" key="2">
    <source>
        <dbReference type="ARBA" id="ARBA00005179"/>
    </source>
</evidence>
<accession>A0A8H7H6W2</accession>
<comment type="cofactor">
    <cofactor evidence="1 9">
        <name>heme</name>
        <dbReference type="ChEBI" id="CHEBI:30413"/>
    </cofactor>
</comment>
<dbReference type="AlphaFoldDB" id="A0A8H7H6W2"/>
<keyword evidence="5 9" id="KW-0479">Metal-binding</keyword>
<keyword evidence="8 10" id="KW-0503">Monooxygenase</keyword>
<keyword evidence="6 10" id="KW-0560">Oxidoreductase</keyword>
<dbReference type="InterPro" id="IPR002401">
    <property type="entry name" value="Cyt_P450_E_grp-I"/>
</dbReference>
<dbReference type="SUPFAM" id="SSF48264">
    <property type="entry name" value="Cytochrome P450"/>
    <property type="match status" value="1"/>
</dbReference>
<evidence type="ECO:0000256" key="5">
    <source>
        <dbReference type="ARBA" id="ARBA00022723"/>
    </source>
</evidence>
<dbReference type="GO" id="GO:0004497">
    <property type="term" value="F:monooxygenase activity"/>
    <property type="evidence" value="ECO:0007669"/>
    <property type="project" value="UniProtKB-KW"/>
</dbReference>
<feature type="binding site" description="axial binding residue" evidence="9">
    <location>
        <position position="298"/>
    </location>
    <ligand>
        <name>heme</name>
        <dbReference type="ChEBI" id="CHEBI:30413"/>
    </ligand>
    <ligandPart>
        <name>Fe</name>
        <dbReference type="ChEBI" id="CHEBI:18248"/>
    </ligandPart>
</feature>
<dbReference type="Proteomes" id="UP000650582">
    <property type="component" value="Unassembled WGS sequence"/>
</dbReference>
<reference evidence="11" key="1">
    <citation type="submission" date="2020-09" db="EMBL/GenBank/DDBJ databases">
        <title>Comparative genome analyses of four rice-infecting Rhizoctonia solani isolates reveal extensive enrichment of homogalacturonan modification genes.</title>
        <authorList>
            <person name="Lee D.-Y."/>
            <person name="Jeon J."/>
            <person name="Kim K.-T."/>
            <person name="Cheong K."/>
            <person name="Song H."/>
            <person name="Choi G."/>
            <person name="Ko J."/>
            <person name="Opiyo S.O."/>
            <person name="Zuo S."/>
            <person name="Madhav S."/>
            <person name="Lee Y.-H."/>
            <person name="Wang G.-L."/>
        </authorList>
    </citation>
    <scope>NUCLEOTIDE SEQUENCE</scope>
    <source>
        <strain evidence="11">AG1-IA YN-7</strain>
    </source>
</reference>
<evidence type="ECO:0000256" key="3">
    <source>
        <dbReference type="ARBA" id="ARBA00010617"/>
    </source>
</evidence>
<evidence type="ECO:0000313" key="12">
    <source>
        <dbReference type="Proteomes" id="UP000650582"/>
    </source>
</evidence>
<name>A0A8H7H6W2_9AGAM</name>
<dbReference type="GO" id="GO:0005506">
    <property type="term" value="F:iron ion binding"/>
    <property type="evidence" value="ECO:0007669"/>
    <property type="project" value="InterPro"/>
</dbReference>
<dbReference type="GO" id="GO:0016020">
    <property type="term" value="C:membrane"/>
    <property type="evidence" value="ECO:0007669"/>
    <property type="project" value="UniProtKB-SubCell"/>
</dbReference>
<gene>
    <name evidence="11" type="ORF">RHS04_06171</name>
</gene>
<proteinExistence type="inferred from homology"/>
<dbReference type="PANTHER" id="PTHR46300:SF7">
    <property type="entry name" value="P450, PUTATIVE (EUROFUNG)-RELATED"/>
    <property type="match status" value="1"/>
</dbReference>
<dbReference type="EMBL" id="JACYCC010000040">
    <property type="protein sequence ID" value="KAF8677685.1"/>
    <property type="molecule type" value="Genomic_DNA"/>
</dbReference>
<evidence type="ECO:0000256" key="4">
    <source>
        <dbReference type="ARBA" id="ARBA00022617"/>
    </source>
</evidence>
<evidence type="ECO:0000256" key="1">
    <source>
        <dbReference type="ARBA" id="ARBA00001971"/>
    </source>
</evidence>
<dbReference type="GO" id="GO:0020037">
    <property type="term" value="F:heme binding"/>
    <property type="evidence" value="ECO:0007669"/>
    <property type="project" value="InterPro"/>
</dbReference>
<dbReference type="InterPro" id="IPR050364">
    <property type="entry name" value="Cytochrome_P450_fung"/>
</dbReference>
<keyword evidence="7 9" id="KW-0408">Iron</keyword>
<dbReference type="PROSITE" id="PS00086">
    <property type="entry name" value="CYTOCHROME_P450"/>
    <property type="match status" value="1"/>
</dbReference>
<dbReference type="PRINTS" id="PR00463">
    <property type="entry name" value="EP450I"/>
</dbReference>
<evidence type="ECO:0000256" key="10">
    <source>
        <dbReference type="RuleBase" id="RU000461"/>
    </source>
</evidence>
<comment type="caution">
    <text evidence="11">The sequence shown here is derived from an EMBL/GenBank/DDBJ whole genome shotgun (WGS) entry which is preliminary data.</text>
</comment>
<dbReference type="InterPro" id="IPR001128">
    <property type="entry name" value="Cyt_P450"/>
</dbReference>
<sequence>MIQEPSLYAYAELDWGGFGSLVGYGDRWRKYRRLMNPWLTKQAVASHHGHQERATRKLLQRLLERRQKYMCSHELECELFLSISATLLHSIYGYEAMTSDDHYLVETQAILSFLAGAALSSIRQSNNEGAPVMVASLRADALEIGLTEDEADDYVSQIAITMFSGGTDTTVNTLIMFFMAMVLYPDVQKRAQAEIDSMLGHSRLPKVEDRPRLKYVDRVVQETLRWGPVTPIAVPHTCFKDDIYKSYRIPKGAIVMGNVWAMTCDKNVYKDPEVFEPDRYLDPATPFSPVFGWGRRRCPGIHLGQSSLFITIASILMTFDIGTIIDSDGKEVLPGGKMINAIVLTPERFEFELTPRSAKHEELIRGGL</sequence>
<dbReference type="Pfam" id="PF00067">
    <property type="entry name" value="p450"/>
    <property type="match status" value="1"/>
</dbReference>
<comment type="similarity">
    <text evidence="3 10">Belongs to the cytochrome P450 family.</text>
</comment>
<dbReference type="InterPro" id="IPR036396">
    <property type="entry name" value="Cyt_P450_sf"/>
</dbReference>
<dbReference type="PRINTS" id="PR00385">
    <property type="entry name" value="P450"/>
</dbReference>
<evidence type="ECO:0000256" key="8">
    <source>
        <dbReference type="ARBA" id="ARBA00023033"/>
    </source>
</evidence>
<evidence type="ECO:0000256" key="6">
    <source>
        <dbReference type="ARBA" id="ARBA00023002"/>
    </source>
</evidence>
<dbReference type="InterPro" id="IPR017972">
    <property type="entry name" value="Cyt_P450_CS"/>
</dbReference>
<evidence type="ECO:0000313" key="11">
    <source>
        <dbReference type="EMBL" id="KAF8677685.1"/>
    </source>
</evidence>
<organism evidence="11 12">
    <name type="scientific">Rhizoctonia solani</name>
    <dbReference type="NCBI Taxonomy" id="456999"/>
    <lineage>
        <taxon>Eukaryota</taxon>
        <taxon>Fungi</taxon>
        <taxon>Dikarya</taxon>
        <taxon>Basidiomycota</taxon>
        <taxon>Agaricomycotina</taxon>
        <taxon>Agaricomycetes</taxon>
        <taxon>Cantharellales</taxon>
        <taxon>Ceratobasidiaceae</taxon>
        <taxon>Rhizoctonia</taxon>
    </lineage>
</organism>
<keyword evidence="4 9" id="KW-0349">Heme</keyword>
<dbReference type="GO" id="GO:0016705">
    <property type="term" value="F:oxidoreductase activity, acting on paired donors, with incorporation or reduction of molecular oxygen"/>
    <property type="evidence" value="ECO:0007669"/>
    <property type="project" value="InterPro"/>
</dbReference>
<dbReference type="Gene3D" id="1.10.630.10">
    <property type="entry name" value="Cytochrome P450"/>
    <property type="match status" value="2"/>
</dbReference>
<dbReference type="PANTHER" id="PTHR46300">
    <property type="entry name" value="P450, PUTATIVE (EUROFUNG)-RELATED-RELATED"/>
    <property type="match status" value="1"/>
</dbReference>
<protein>
    <submittedName>
        <fullName evidence="11">Cytochrome P450</fullName>
    </submittedName>
</protein>